<protein>
    <submittedName>
        <fullName evidence="1">Uncharacterized protein</fullName>
    </submittedName>
</protein>
<organism evidence="1 2">
    <name type="scientific">Clostridium aceticum</name>
    <dbReference type="NCBI Taxonomy" id="84022"/>
    <lineage>
        <taxon>Bacteria</taxon>
        <taxon>Bacillati</taxon>
        <taxon>Bacillota</taxon>
        <taxon>Clostridia</taxon>
        <taxon>Eubacteriales</taxon>
        <taxon>Clostridiaceae</taxon>
        <taxon>Clostridium</taxon>
    </lineage>
</organism>
<evidence type="ECO:0000313" key="2">
    <source>
        <dbReference type="Proteomes" id="UP000035704"/>
    </source>
</evidence>
<evidence type="ECO:0000313" key="1">
    <source>
        <dbReference type="EMBL" id="AKL94580.1"/>
    </source>
</evidence>
<name>A0A0D8I8D2_9CLOT</name>
<reference evidence="1 2" key="1">
    <citation type="submission" date="2014-10" db="EMBL/GenBank/DDBJ databases">
        <title>Genome sequence of Clostridium aceticum DSM 1496.</title>
        <authorList>
            <person name="Poehlein A."/>
            <person name="Schiel-Bengelsdorf B."/>
            <person name="Gottschalk G."/>
            <person name="Duerre P."/>
            <person name="Daniel R."/>
        </authorList>
    </citation>
    <scope>NUCLEOTIDE SEQUENCE [LARGE SCALE GENOMIC DNA]</scope>
    <source>
        <strain evidence="1 2">DSM 1496</strain>
    </source>
</reference>
<dbReference type="Proteomes" id="UP000035704">
    <property type="component" value="Chromosome"/>
</dbReference>
<dbReference type="AlphaFoldDB" id="A0A0D8I8D2"/>
<keyword evidence="2" id="KW-1185">Reference proteome</keyword>
<dbReference type="RefSeq" id="WP_044825470.1">
    <property type="nucleotide sequence ID" value="NZ_JYHU01000015.1"/>
</dbReference>
<dbReference type="KEGG" id="cace:CACET_c11150"/>
<gene>
    <name evidence="1" type="ORF">CACET_c11150</name>
</gene>
<proteinExistence type="predicted"/>
<accession>A0A0D8I8D2</accession>
<dbReference type="PATRIC" id="fig|84022.5.peg.949"/>
<sequence>MNKKKLLDPKAAKAIEEFNAEMGTEIGHVDKSQDGDFIYVHSGDPISREIIEEAERQFANRNKEE</sequence>
<dbReference type="EMBL" id="CP009687">
    <property type="protein sequence ID" value="AKL94580.1"/>
    <property type="molecule type" value="Genomic_DNA"/>
</dbReference>